<dbReference type="KEGG" id="hhg:XM38_035120"/>
<evidence type="ECO:0000256" key="2">
    <source>
        <dbReference type="ARBA" id="ARBA00022475"/>
    </source>
</evidence>
<feature type="transmembrane region" description="Helical" evidence="8">
    <location>
        <begin position="272"/>
        <end position="293"/>
    </location>
</feature>
<feature type="binding site" evidence="7">
    <location>
        <position position="205"/>
    </location>
    <ligand>
        <name>Mg(2+)</name>
        <dbReference type="ChEBI" id="CHEBI:18420"/>
    </ligand>
</feature>
<evidence type="ECO:0000256" key="6">
    <source>
        <dbReference type="ARBA" id="ARBA00023136"/>
    </source>
</evidence>
<keyword evidence="6 8" id="KW-0472">Membrane</keyword>
<feature type="transmembrane region" description="Helical" evidence="8">
    <location>
        <begin position="6"/>
        <end position="25"/>
    </location>
</feature>
<dbReference type="GO" id="GO:0005886">
    <property type="term" value="C:plasma membrane"/>
    <property type="evidence" value="ECO:0007669"/>
    <property type="project" value="UniProtKB-SubCell"/>
</dbReference>
<keyword evidence="3 9" id="KW-0808">Transferase</keyword>
<dbReference type="EC" id="2.7.8.33" evidence="9"/>
<dbReference type="GO" id="GO:0036380">
    <property type="term" value="F:UDP-N-acetylglucosamine-undecaprenyl-phosphate N-acetylglucosaminephosphotransferase activity"/>
    <property type="evidence" value="ECO:0007669"/>
    <property type="project" value="UniProtKB-EC"/>
</dbReference>
<gene>
    <name evidence="9" type="primary">tagO_1</name>
    <name evidence="9" type="ORF">XM38_035120</name>
</gene>
<accession>A0A1Z3HQF9</accession>
<feature type="transmembrane region" description="Helical" evidence="8">
    <location>
        <begin position="46"/>
        <end position="64"/>
    </location>
</feature>
<reference evidence="9 10" key="1">
    <citation type="journal article" date="2016" name="Biochim. Biophys. Acta">
        <title>Characterization of red-shifted phycobilisomes isolated from the chlorophyll f-containing cyanobacterium Halomicronema hongdechloris.</title>
        <authorList>
            <person name="Li Y."/>
            <person name="Lin Y."/>
            <person name="Garvey C.J."/>
            <person name="Birch D."/>
            <person name="Corkery R.W."/>
            <person name="Loughlin P.C."/>
            <person name="Scheer H."/>
            <person name="Willows R.D."/>
            <person name="Chen M."/>
        </authorList>
    </citation>
    <scope>NUCLEOTIDE SEQUENCE [LARGE SCALE GENOMIC DNA]</scope>
    <source>
        <strain evidence="9 10">C2206</strain>
    </source>
</reference>
<name>A0A1Z3HQF9_9CYAN</name>
<dbReference type="PANTHER" id="PTHR22926">
    <property type="entry name" value="PHOSPHO-N-ACETYLMURAMOYL-PENTAPEPTIDE-TRANSFERASE"/>
    <property type="match status" value="1"/>
</dbReference>
<evidence type="ECO:0000256" key="8">
    <source>
        <dbReference type="SAM" id="Phobius"/>
    </source>
</evidence>
<evidence type="ECO:0000256" key="7">
    <source>
        <dbReference type="PIRSR" id="PIRSR600715-1"/>
    </source>
</evidence>
<feature type="transmembrane region" description="Helical" evidence="8">
    <location>
        <begin position="128"/>
        <end position="150"/>
    </location>
</feature>
<dbReference type="STRING" id="1641165.XM38_05870"/>
<feature type="transmembrane region" description="Helical" evidence="8">
    <location>
        <begin position="70"/>
        <end position="91"/>
    </location>
</feature>
<dbReference type="RefSeq" id="WP_080806664.1">
    <property type="nucleotide sequence ID" value="NZ_CP021983.2"/>
</dbReference>
<evidence type="ECO:0000313" key="9">
    <source>
        <dbReference type="EMBL" id="ASC72554.1"/>
    </source>
</evidence>
<dbReference type="AlphaFoldDB" id="A0A1Z3HQF9"/>
<dbReference type="GO" id="GO:0071555">
    <property type="term" value="P:cell wall organization"/>
    <property type="evidence" value="ECO:0007669"/>
    <property type="project" value="TreeGrafter"/>
</dbReference>
<keyword evidence="2" id="KW-1003">Cell membrane</keyword>
<sequence>MVILILSLISFAVSWRLVAMMRHWFRAQLLDVPNDRSSHRTPTPRGGGLGFMLAFILTSLAALARSDFPVTLPGLLQIGAVLLPLALIGFLDDWYTISARSRYGVHLLAAVLAIYSFGPFPQPWLTPWGLLGQTLAIGLTILGMTALVNFTNFMDGLDGLVASVSAVQFAFLALYLNQPVWWLLVAALVGFLRWNWSPAAIFMGDVGSTVLGGACAIALLQAPSLDLAWRALAITLPITADAIYTLCRRLWRRENIFQAHRFHLYQRLKQRGWSHGQVAATYGGLTGAIALLIYSLPGWGSLLSLGLSFAAIALGEWHLSQQQDPRTSLQG</sequence>
<feature type="transmembrane region" description="Helical" evidence="8">
    <location>
        <begin position="299"/>
        <end position="319"/>
    </location>
</feature>
<dbReference type="EMBL" id="CP021983">
    <property type="protein sequence ID" value="ASC72554.1"/>
    <property type="molecule type" value="Genomic_DNA"/>
</dbReference>
<feature type="binding site" evidence="7">
    <location>
        <position position="152"/>
    </location>
    <ligand>
        <name>Mg(2+)</name>
        <dbReference type="ChEBI" id="CHEBI:18420"/>
    </ligand>
</feature>
<dbReference type="InterPro" id="IPR000715">
    <property type="entry name" value="Glycosyl_transferase_4"/>
</dbReference>
<dbReference type="PANTHER" id="PTHR22926:SF3">
    <property type="entry name" value="UNDECAPRENYL-PHOSPHATE ALPHA-N-ACETYLGLUCOSAMINYL 1-PHOSPHATE TRANSFERASE"/>
    <property type="match status" value="1"/>
</dbReference>
<dbReference type="GO" id="GO:0009103">
    <property type="term" value="P:lipopolysaccharide biosynthetic process"/>
    <property type="evidence" value="ECO:0007669"/>
    <property type="project" value="TreeGrafter"/>
</dbReference>
<evidence type="ECO:0000256" key="3">
    <source>
        <dbReference type="ARBA" id="ARBA00022679"/>
    </source>
</evidence>
<dbReference type="CDD" id="cd06854">
    <property type="entry name" value="GT_WbpL_WbcO_like"/>
    <property type="match status" value="1"/>
</dbReference>
<comment type="cofactor">
    <cofactor evidence="7">
        <name>Mg(2+)</name>
        <dbReference type="ChEBI" id="CHEBI:18420"/>
    </cofactor>
</comment>
<proteinExistence type="predicted"/>
<dbReference type="GO" id="GO:0046872">
    <property type="term" value="F:metal ion binding"/>
    <property type="evidence" value="ECO:0007669"/>
    <property type="project" value="UniProtKB-KW"/>
</dbReference>
<feature type="transmembrane region" description="Helical" evidence="8">
    <location>
        <begin position="103"/>
        <end position="122"/>
    </location>
</feature>
<keyword evidence="10" id="KW-1185">Reference proteome</keyword>
<feature type="transmembrane region" description="Helical" evidence="8">
    <location>
        <begin position="180"/>
        <end position="196"/>
    </location>
</feature>
<dbReference type="Proteomes" id="UP000191901">
    <property type="component" value="Chromosome"/>
</dbReference>
<evidence type="ECO:0000313" key="10">
    <source>
        <dbReference type="Proteomes" id="UP000191901"/>
    </source>
</evidence>
<dbReference type="GO" id="GO:0044038">
    <property type="term" value="P:cell wall macromolecule biosynthetic process"/>
    <property type="evidence" value="ECO:0007669"/>
    <property type="project" value="TreeGrafter"/>
</dbReference>
<dbReference type="Pfam" id="PF00953">
    <property type="entry name" value="Glycos_transf_4"/>
    <property type="match status" value="1"/>
</dbReference>
<keyword evidence="7" id="KW-0479">Metal-binding</keyword>
<protein>
    <submittedName>
        <fullName evidence="9">Undecaprenyl-phosphate N-acetylglucosaminyl 1-phosphate transferase</fullName>
        <ecNumber evidence="9">2.7.8.33</ecNumber>
    </submittedName>
</protein>
<evidence type="ECO:0000256" key="5">
    <source>
        <dbReference type="ARBA" id="ARBA00022989"/>
    </source>
</evidence>
<dbReference type="OrthoDB" id="9783652at2"/>
<feature type="transmembrane region" description="Helical" evidence="8">
    <location>
        <begin position="228"/>
        <end position="251"/>
    </location>
</feature>
<keyword evidence="4 8" id="KW-0812">Transmembrane</keyword>
<evidence type="ECO:0000256" key="4">
    <source>
        <dbReference type="ARBA" id="ARBA00022692"/>
    </source>
</evidence>
<comment type="subcellular location">
    <subcellularLocation>
        <location evidence="1">Cell membrane</location>
        <topology evidence="1">Multi-pass membrane protein</topology>
    </subcellularLocation>
</comment>
<organism evidence="9 10">
    <name type="scientific">Halomicronema hongdechloris C2206</name>
    <dbReference type="NCBI Taxonomy" id="1641165"/>
    <lineage>
        <taxon>Bacteria</taxon>
        <taxon>Bacillati</taxon>
        <taxon>Cyanobacteriota</taxon>
        <taxon>Cyanophyceae</taxon>
        <taxon>Nodosilineales</taxon>
        <taxon>Nodosilineaceae</taxon>
        <taxon>Halomicronema</taxon>
    </lineage>
</organism>
<keyword evidence="5 8" id="KW-1133">Transmembrane helix</keyword>
<keyword evidence="7" id="KW-0460">Magnesium</keyword>
<evidence type="ECO:0000256" key="1">
    <source>
        <dbReference type="ARBA" id="ARBA00004651"/>
    </source>
</evidence>